<organism evidence="2 3">
    <name type="scientific">Chroogloeocystis siderophila 5.2 s.c.1</name>
    <dbReference type="NCBI Taxonomy" id="247279"/>
    <lineage>
        <taxon>Bacteria</taxon>
        <taxon>Bacillati</taxon>
        <taxon>Cyanobacteriota</taxon>
        <taxon>Cyanophyceae</taxon>
        <taxon>Oscillatoriophycideae</taxon>
        <taxon>Chroococcales</taxon>
        <taxon>Chroococcaceae</taxon>
        <taxon>Chroogloeocystis</taxon>
    </lineage>
</organism>
<evidence type="ECO:0000313" key="2">
    <source>
        <dbReference type="EMBL" id="OKH27118.1"/>
    </source>
</evidence>
<dbReference type="InterPro" id="IPR048028">
    <property type="entry name" value="Psb34-like"/>
</dbReference>
<gene>
    <name evidence="2" type="ORF">NIES1031_10450</name>
</gene>
<dbReference type="OrthoDB" id="571921at2"/>
<reference evidence="2 3" key="1">
    <citation type="submission" date="2016-11" db="EMBL/GenBank/DDBJ databases">
        <title>Draft Genome Sequences of Nine Cyanobacterial Strains from Diverse Habitats.</title>
        <authorList>
            <person name="Zhu T."/>
            <person name="Hou S."/>
            <person name="Lu X."/>
            <person name="Hess W.R."/>
        </authorList>
    </citation>
    <scope>NUCLEOTIDE SEQUENCE [LARGE SCALE GENOMIC DNA]</scope>
    <source>
        <strain evidence="2 3">5.2 s.c.1</strain>
    </source>
</reference>
<dbReference type="Proteomes" id="UP000185984">
    <property type="component" value="Unassembled WGS sequence"/>
</dbReference>
<dbReference type="Pfam" id="PF26394">
    <property type="entry name" value="Psb34"/>
    <property type="match status" value="1"/>
</dbReference>
<feature type="region of interest" description="Disordered" evidence="1">
    <location>
        <begin position="80"/>
        <end position="126"/>
    </location>
</feature>
<proteinExistence type="predicted"/>
<dbReference type="EMBL" id="MRCC01000007">
    <property type="protein sequence ID" value="OKH27118.1"/>
    <property type="molecule type" value="Genomic_DNA"/>
</dbReference>
<feature type="compositionally biased region" description="Basic and acidic residues" evidence="1">
    <location>
        <begin position="94"/>
        <end position="120"/>
    </location>
</feature>
<protein>
    <submittedName>
        <fullName evidence="2">Uncharacterized protein</fullName>
    </submittedName>
</protein>
<accession>A0A1U7HUA9</accession>
<feature type="compositionally biased region" description="Basic and acidic residues" evidence="1">
    <location>
        <begin position="33"/>
        <end position="46"/>
    </location>
</feature>
<dbReference type="RefSeq" id="WP_073549329.1">
    <property type="nucleotide sequence ID" value="NZ_CAWMVK010000041.1"/>
</dbReference>
<evidence type="ECO:0000256" key="1">
    <source>
        <dbReference type="SAM" id="MobiDB-lite"/>
    </source>
</evidence>
<keyword evidence="3" id="KW-1185">Reference proteome</keyword>
<comment type="caution">
    <text evidence="2">The sequence shown here is derived from an EMBL/GenBank/DDBJ whole genome shotgun (WGS) entry which is preliminary data.</text>
</comment>
<dbReference type="STRING" id="247279.NIES1031_10450"/>
<feature type="compositionally biased region" description="Basic and acidic residues" evidence="1">
    <location>
        <begin position="1"/>
        <end position="16"/>
    </location>
</feature>
<name>A0A1U7HUA9_9CHRO</name>
<feature type="region of interest" description="Disordered" evidence="1">
    <location>
        <begin position="1"/>
        <end position="59"/>
    </location>
</feature>
<evidence type="ECO:0000313" key="3">
    <source>
        <dbReference type="Proteomes" id="UP000185984"/>
    </source>
</evidence>
<dbReference type="AlphaFoldDB" id="A0A1U7HUA9"/>
<sequence length="126" mass="13749">MENEARSKEKVTRNEELETSTADRGIIPAEVAARMDREGSDYRTTADEQADPESIDVTGGATVDQEGLANNYAIEPEMYYDTPGDASQEAAQDQAHRAQELAEANQDKQGELTMEEDNRGRGPGAV</sequence>